<name>A0AA48M3E2_9ZZZZ</name>
<gene>
    <name evidence="1" type="ORF">AMST5_02205</name>
</gene>
<protein>
    <submittedName>
        <fullName evidence="1">Uncharacterized protein</fullName>
    </submittedName>
</protein>
<dbReference type="AlphaFoldDB" id="A0AA48M3E2"/>
<evidence type="ECO:0000313" key="1">
    <source>
        <dbReference type="EMBL" id="CAJ0870166.1"/>
    </source>
</evidence>
<proteinExistence type="predicted"/>
<organism evidence="1">
    <name type="scientific">freshwater sediment metagenome</name>
    <dbReference type="NCBI Taxonomy" id="556182"/>
    <lineage>
        <taxon>unclassified sequences</taxon>
        <taxon>metagenomes</taxon>
        <taxon>ecological metagenomes</taxon>
    </lineage>
</organism>
<sequence length="29" mass="3409">MMHIATALWWFLVGKREQRALPGANQNIR</sequence>
<reference evidence="1" key="1">
    <citation type="submission" date="2023-07" db="EMBL/GenBank/DDBJ databases">
        <authorList>
            <person name="Pelsma A.J. K."/>
        </authorList>
    </citation>
    <scope>NUCLEOTIDE SEQUENCE</scope>
</reference>
<accession>A0AA48M3E2</accession>
<dbReference type="EMBL" id="OY288114">
    <property type="protein sequence ID" value="CAJ0870166.1"/>
    <property type="molecule type" value="Genomic_DNA"/>
</dbReference>